<dbReference type="PANTHER" id="PTHR11324">
    <property type="entry name" value="IL16-RELATED"/>
    <property type="match status" value="1"/>
</dbReference>
<name>A0AAD7SN39_9TELE</name>
<organism evidence="3 4">
    <name type="scientific">Aldrovandia affinis</name>
    <dbReference type="NCBI Taxonomy" id="143900"/>
    <lineage>
        <taxon>Eukaryota</taxon>
        <taxon>Metazoa</taxon>
        <taxon>Chordata</taxon>
        <taxon>Craniata</taxon>
        <taxon>Vertebrata</taxon>
        <taxon>Euteleostomi</taxon>
        <taxon>Actinopterygii</taxon>
        <taxon>Neopterygii</taxon>
        <taxon>Teleostei</taxon>
        <taxon>Notacanthiformes</taxon>
        <taxon>Halosauridae</taxon>
        <taxon>Aldrovandia</taxon>
    </lineage>
</organism>
<dbReference type="AlphaFoldDB" id="A0AAD7SN39"/>
<dbReference type="InterPro" id="IPR036034">
    <property type="entry name" value="PDZ_sf"/>
</dbReference>
<feature type="region of interest" description="Disordered" evidence="1">
    <location>
        <begin position="41"/>
        <end position="161"/>
    </location>
</feature>
<evidence type="ECO:0000313" key="4">
    <source>
        <dbReference type="Proteomes" id="UP001221898"/>
    </source>
</evidence>
<dbReference type="Proteomes" id="UP001221898">
    <property type="component" value="Unassembled WGS sequence"/>
</dbReference>
<feature type="compositionally biased region" description="Polar residues" evidence="1">
    <location>
        <begin position="44"/>
        <end position="65"/>
    </location>
</feature>
<proteinExistence type="predicted"/>
<dbReference type="EMBL" id="JAINUG010000047">
    <property type="protein sequence ID" value="KAJ8405559.1"/>
    <property type="molecule type" value="Genomic_DNA"/>
</dbReference>
<evidence type="ECO:0000256" key="1">
    <source>
        <dbReference type="SAM" id="MobiDB-lite"/>
    </source>
</evidence>
<evidence type="ECO:0000259" key="2">
    <source>
        <dbReference type="PROSITE" id="PS50106"/>
    </source>
</evidence>
<feature type="compositionally biased region" description="Polar residues" evidence="1">
    <location>
        <begin position="81"/>
        <end position="91"/>
    </location>
</feature>
<protein>
    <recommendedName>
        <fullName evidence="2">PDZ domain-containing protein</fullName>
    </recommendedName>
</protein>
<dbReference type="Gene3D" id="2.30.42.10">
    <property type="match status" value="1"/>
</dbReference>
<feature type="compositionally biased region" description="Basic and acidic residues" evidence="1">
    <location>
        <begin position="93"/>
        <end position="105"/>
    </location>
</feature>
<sequence length="220" mass="23675">MINGQSLVGLSHQEAVAILRSSAGLVQLVVASREESEVDFHKYPSTSLPDLVSTCSSQGTSPSPTDNKENMEPDVEDVMASSLSLPTQDSCTELDKLEERGRIEGPKGCCRSPTPMKFRSRSQGGGSRLESVGEDDELIVENGDASSDVSDKPARGGRKHSLPQQLDTVGIRQVSLLPKGTVTDLIKNRDATLIDSSLRITSNKTFLPALLLLLFLLVLI</sequence>
<gene>
    <name evidence="3" type="ORF">AAFF_G00315390</name>
</gene>
<keyword evidence="4" id="KW-1185">Reference proteome</keyword>
<accession>A0AAD7SN39</accession>
<evidence type="ECO:0000313" key="3">
    <source>
        <dbReference type="EMBL" id="KAJ8405559.1"/>
    </source>
</evidence>
<dbReference type="PANTHER" id="PTHR11324:SF16">
    <property type="entry name" value="PDZ DOMAIN-CONTAINING PROTEIN 2"/>
    <property type="match status" value="1"/>
</dbReference>
<feature type="domain" description="PDZ" evidence="2">
    <location>
        <begin position="1"/>
        <end position="34"/>
    </location>
</feature>
<comment type="caution">
    <text evidence="3">The sequence shown here is derived from an EMBL/GenBank/DDBJ whole genome shotgun (WGS) entry which is preliminary data.</text>
</comment>
<dbReference type="InterPro" id="IPR001478">
    <property type="entry name" value="PDZ"/>
</dbReference>
<dbReference type="PROSITE" id="PS50106">
    <property type="entry name" value="PDZ"/>
    <property type="match status" value="1"/>
</dbReference>
<dbReference type="SUPFAM" id="SSF50156">
    <property type="entry name" value="PDZ domain-like"/>
    <property type="match status" value="1"/>
</dbReference>
<reference evidence="3" key="1">
    <citation type="journal article" date="2023" name="Science">
        <title>Genome structures resolve the early diversification of teleost fishes.</title>
        <authorList>
            <person name="Parey E."/>
            <person name="Louis A."/>
            <person name="Montfort J."/>
            <person name="Bouchez O."/>
            <person name="Roques C."/>
            <person name="Iampietro C."/>
            <person name="Lluch J."/>
            <person name="Castinel A."/>
            <person name="Donnadieu C."/>
            <person name="Desvignes T."/>
            <person name="Floi Bucao C."/>
            <person name="Jouanno E."/>
            <person name="Wen M."/>
            <person name="Mejri S."/>
            <person name="Dirks R."/>
            <person name="Jansen H."/>
            <person name="Henkel C."/>
            <person name="Chen W.J."/>
            <person name="Zahm M."/>
            <person name="Cabau C."/>
            <person name="Klopp C."/>
            <person name="Thompson A.W."/>
            <person name="Robinson-Rechavi M."/>
            <person name="Braasch I."/>
            <person name="Lecointre G."/>
            <person name="Bobe J."/>
            <person name="Postlethwait J.H."/>
            <person name="Berthelot C."/>
            <person name="Roest Crollius H."/>
            <person name="Guiguen Y."/>
        </authorList>
    </citation>
    <scope>NUCLEOTIDE SEQUENCE</scope>
    <source>
        <strain evidence="3">NC1722</strain>
    </source>
</reference>